<dbReference type="InterPro" id="IPR048840">
    <property type="entry name" value="PolA_pol_NTPase"/>
</dbReference>
<evidence type="ECO:0000256" key="6">
    <source>
        <dbReference type="ARBA" id="ARBA00022664"/>
    </source>
</evidence>
<dbReference type="Pfam" id="PF04926">
    <property type="entry name" value="PAP_RNA-bind"/>
    <property type="match status" value="1"/>
</dbReference>
<dbReference type="EMBL" id="VWZO01000095">
    <property type="protein sequence ID" value="NXH09238.1"/>
    <property type="molecule type" value="Genomic_DNA"/>
</dbReference>
<dbReference type="Pfam" id="PF20750">
    <property type="entry name" value="PAP_NTPase"/>
    <property type="match status" value="1"/>
</dbReference>
<feature type="domain" description="Poly(A) polymerase RNA-binding" evidence="17">
    <location>
        <begin position="350"/>
        <end position="413"/>
    </location>
</feature>
<organism evidence="20 21">
    <name type="scientific">Bucco capensis</name>
    <name type="common">collared puffbird</name>
    <dbReference type="NCBI Taxonomy" id="135168"/>
    <lineage>
        <taxon>Eukaryota</taxon>
        <taxon>Metazoa</taxon>
        <taxon>Chordata</taxon>
        <taxon>Craniata</taxon>
        <taxon>Vertebrata</taxon>
        <taxon>Euteleostomi</taxon>
        <taxon>Archelosauria</taxon>
        <taxon>Archosauria</taxon>
        <taxon>Dinosauria</taxon>
        <taxon>Saurischia</taxon>
        <taxon>Theropoda</taxon>
        <taxon>Coelurosauria</taxon>
        <taxon>Aves</taxon>
        <taxon>Neognathae</taxon>
        <taxon>Neoaves</taxon>
        <taxon>Telluraves</taxon>
        <taxon>Coraciimorphae</taxon>
        <taxon>Piciformes</taxon>
        <taxon>Bucconidae</taxon>
        <taxon>Bucco</taxon>
    </lineage>
</organism>
<dbReference type="Gene3D" id="1.10.1410.10">
    <property type="match status" value="1"/>
</dbReference>
<dbReference type="FunFam" id="3.30.460.10:FF:000002">
    <property type="entry name" value="Poly(A) polymerase alpha, putative"/>
    <property type="match status" value="1"/>
</dbReference>
<dbReference type="PANTHER" id="PTHR10682">
    <property type="entry name" value="POLY A POLYMERASE"/>
    <property type="match status" value="1"/>
</dbReference>
<dbReference type="SUPFAM" id="SSF81631">
    <property type="entry name" value="PAP/OAS1 substrate-binding domain"/>
    <property type="match status" value="1"/>
</dbReference>
<evidence type="ECO:0000256" key="2">
    <source>
        <dbReference type="ARBA" id="ARBA00001946"/>
    </source>
</evidence>
<evidence type="ECO:0000256" key="11">
    <source>
        <dbReference type="ARBA" id="ARBA00022842"/>
    </source>
</evidence>
<evidence type="ECO:0000256" key="4">
    <source>
        <dbReference type="ARBA" id="ARBA00010912"/>
    </source>
</evidence>
<accession>A0A7K9H676</accession>
<feature type="region of interest" description="Disordered" evidence="16">
    <location>
        <begin position="488"/>
        <end position="577"/>
    </location>
</feature>
<proteinExistence type="inferred from homology"/>
<gene>
    <name evidence="20" type="primary">Papolg</name>
    <name evidence="20" type="ORF">BUCCAP_R14117</name>
</gene>
<protein>
    <recommendedName>
        <fullName evidence="5">polynucleotide adenylyltransferase</fullName>
        <ecNumber evidence="5">2.7.7.19</ecNumber>
    </recommendedName>
</protein>
<evidence type="ECO:0000256" key="15">
    <source>
        <dbReference type="ARBA" id="ARBA00048830"/>
    </source>
</evidence>
<evidence type="ECO:0000256" key="3">
    <source>
        <dbReference type="ARBA" id="ARBA00004123"/>
    </source>
</evidence>
<dbReference type="GO" id="GO:1990817">
    <property type="term" value="F:poly(A) RNA polymerase activity"/>
    <property type="evidence" value="ECO:0007669"/>
    <property type="project" value="UniProtKB-EC"/>
</dbReference>
<evidence type="ECO:0000259" key="18">
    <source>
        <dbReference type="Pfam" id="PF04928"/>
    </source>
</evidence>
<evidence type="ECO:0000256" key="16">
    <source>
        <dbReference type="SAM" id="MobiDB-lite"/>
    </source>
</evidence>
<keyword evidence="11" id="KW-0460">Magnesium</keyword>
<dbReference type="Pfam" id="PF04928">
    <property type="entry name" value="PAP_central"/>
    <property type="match status" value="1"/>
</dbReference>
<evidence type="ECO:0000256" key="7">
    <source>
        <dbReference type="ARBA" id="ARBA00022679"/>
    </source>
</evidence>
<dbReference type="FunFam" id="1.10.1410.10:FF:000001">
    <property type="entry name" value="Putative poly(A) polymerase gamma"/>
    <property type="match status" value="1"/>
</dbReference>
<feature type="compositionally biased region" description="Basic and acidic residues" evidence="16">
    <location>
        <begin position="512"/>
        <end position="526"/>
    </location>
</feature>
<reference evidence="20 21" key="1">
    <citation type="submission" date="2019-09" db="EMBL/GenBank/DDBJ databases">
        <title>Bird 10,000 Genomes (B10K) Project - Family phase.</title>
        <authorList>
            <person name="Zhang G."/>
        </authorList>
    </citation>
    <scope>NUCLEOTIDE SEQUENCE [LARGE SCALE GENOMIC DNA]</scope>
    <source>
        <strain evidence="20">B10K-DU-001-16</strain>
        <tissue evidence="20">Muscle</tissue>
    </source>
</reference>
<dbReference type="GO" id="GO:0005634">
    <property type="term" value="C:nucleus"/>
    <property type="evidence" value="ECO:0007669"/>
    <property type="project" value="UniProtKB-SubCell"/>
</dbReference>
<comment type="similarity">
    <text evidence="4">Belongs to the poly(A) polymerase family.</text>
</comment>
<evidence type="ECO:0000256" key="12">
    <source>
        <dbReference type="ARBA" id="ARBA00022884"/>
    </source>
</evidence>
<keyword evidence="21" id="KW-1185">Reference proteome</keyword>
<dbReference type="Gene3D" id="3.30.460.10">
    <property type="entry name" value="Beta Polymerase, domain 2"/>
    <property type="match status" value="1"/>
</dbReference>
<dbReference type="GO" id="GO:0005524">
    <property type="term" value="F:ATP binding"/>
    <property type="evidence" value="ECO:0007669"/>
    <property type="project" value="UniProtKB-KW"/>
</dbReference>
<comment type="cofactor">
    <cofactor evidence="1">
        <name>Mn(2+)</name>
        <dbReference type="ChEBI" id="CHEBI:29035"/>
    </cofactor>
</comment>
<keyword evidence="12" id="KW-0694">RNA-binding</keyword>
<dbReference type="PANTHER" id="PTHR10682:SF6">
    <property type="entry name" value="POLY(A) POLYMERASE GAMMA"/>
    <property type="match status" value="1"/>
</dbReference>
<dbReference type="GO" id="GO:0031123">
    <property type="term" value="P:RNA 3'-end processing"/>
    <property type="evidence" value="ECO:0007669"/>
    <property type="project" value="InterPro"/>
</dbReference>
<feature type="compositionally biased region" description="Polar residues" evidence="16">
    <location>
        <begin position="620"/>
        <end position="637"/>
    </location>
</feature>
<dbReference type="InterPro" id="IPR043519">
    <property type="entry name" value="NT_sf"/>
</dbReference>
<feature type="non-terminal residue" evidence="20">
    <location>
        <position position="731"/>
    </location>
</feature>
<dbReference type="FunFam" id="3.30.70.590:FF:000001">
    <property type="entry name" value="Putative poly(A) polymerase gamma"/>
    <property type="match status" value="1"/>
</dbReference>
<evidence type="ECO:0000256" key="9">
    <source>
        <dbReference type="ARBA" id="ARBA00022741"/>
    </source>
</evidence>
<feature type="domain" description="Poly(A) polymerase central" evidence="18">
    <location>
        <begin position="203"/>
        <end position="347"/>
    </location>
</feature>
<evidence type="ECO:0000256" key="1">
    <source>
        <dbReference type="ARBA" id="ARBA00001936"/>
    </source>
</evidence>
<evidence type="ECO:0000259" key="19">
    <source>
        <dbReference type="Pfam" id="PF20750"/>
    </source>
</evidence>
<feature type="domain" description="Poly(A) polymerase nucleotidyltransferase" evidence="19">
    <location>
        <begin position="5"/>
        <end position="198"/>
    </location>
</feature>
<feature type="region of interest" description="Disordered" evidence="16">
    <location>
        <begin position="620"/>
        <end position="660"/>
    </location>
</feature>
<keyword evidence="9" id="KW-0547">Nucleotide-binding</keyword>
<dbReference type="OrthoDB" id="412748at2759"/>
<evidence type="ECO:0000313" key="20">
    <source>
        <dbReference type="EMBL" id="NXH09238.1"/>
    </source>
</evidence>
<comment type="caution">
    <text evidence="20">The sequence shown here is derived from an EMBL/GenBank/DDBJ whole genome shotgun (WGS) entry which is preliminary data.</text>
</comment>
<evidence type="ECO:0000256" key="8">
    <source>
        <dbReference type="ARBA" id="ARBA00022723"/>
    </source>
</evidence>
<keyword evidence="6" id="KW-0507">mRNA processing</keyword>
<dbReference type="InterPro" id="IPR007012">
    <property type="entry name" value="PolA_pol_cen_dom"/>
</dbReference>
<dbReference type="InterPro" id="IPR011068">
    <property type="entry name" value="NuclTrfase_I-like_C"/>
</dbReference>
<dbReference type="Proteomes" id="UP000534107">
    <property type="component" value="Unassembled WGS sequence"/>
</dbReference>
<evidence type="ECO:0000259" key="17">
    <source>
        <dbReference type="Pfam" id="PF04926"/>
    </source>
</evidence>
<dbReference type="GO" id="GO:0006397">
    <property type="term" value="P:mRNA processing"/>
    <property type="evidence" value="ECO:0007669"/>
    <property type="project" value="UniProtKB-KW"/>
</dbReference>
<dbReference type="GO" id="GO:0003723">
    <property type="term" value="F:RNA binding"/>
    <property type="evidence" value="ECO:0007669"/>
    <property type="project" value="UniProtKB-KW"/>
</dbReference>
<dbReference type="AlphaFoldDB" id="A0A7K9H676"/>
<dbReference type="GO" id="GO:0046872">
    <property type="term" value="F:metal ion binding"/>
    <property type="evidence" value="ECO:0007669"/>
    <property type="project" value="UniProtKB-KW"/>
</dbReference>
<comment type="subcellular location">
    <subcellularLocation>
        <location evidence="3">Nucleus</location>
    </subcellularLocation>
</comment>
<dbReference type="SUPFAM" id="SSF81301">
    <property type="entry name" value="Nucleotidyltransferase"/>
    <property type="match status" value="1"/>
</dbReference>
<keyword evidence="14" id="KW-0539">Nucleus</keyword>
<keyword evidence="13" id="KW-0464">Manganese</keyword>
<name>A0A7K9H676_9PICI</name>
<evidence type="ECO:0000313" key="21">
    <source>
        <dbReference type="Proteomes" id="UP000534107"/>
    </source>
</evidence>
<evidence type="ECO:0000256" key="14">
    <source>
        <dbReference type="ARBA" id="ARBA00023242"/>
    </source>
</evidence>
<dbReference type="InterPro" id="IPR007010">
    <property type="entry name" value="PolA_pol_RNA-bd_dom"/>
</dbReference>
<dbReference type="SUPFAM" id="SSF55003">
    <property type="entry name" value="PAP/Archaeal CCA-adding enzyme, C-terminal domain"/>
    <property type="match status" value="1"/>
</dbReference>
<dbReference type="Gene3D" id="3.30.70.590">
    <property type="entry name" value="Poly(A) polymerase predicted RNA binding domain"/>
    <property type="match status" value="1"/>
</dbReference>
<evidence type="ECO:0000256" key="13">
    <source>
        <dbReference type="ARBA" id="ARBA00023211"/>
    </source>
</evidence>
<keyword evidence="7" id="KW-0808">Transferase</keyword>
<keyword evidence="8" id="KW-0479">Metal-binding</keyword>
<sequence>QAGYGLTAPISLAEPTDLDVTQTESLIEALKLLGAFENDEDLYQRILVLSKLNDLIKEWIIELAESKELPASEREVVSAKMLTFGSFRLGVHTKGADIDTLCVAPRHVERSDFFTSFVDKLNQQDRVKNLRVIEDAYVPVIKFEFDGIEIDLVFARLLRPTVSDKLDLKDNSCLNSLDIKCIRSINGFRVTDGIVNLVPNKENFQLTLRAIKLWAKRRGIYSNMLGFLGGVSWAILVARVCQLYPNAVASTLINKFFLIFSKWEWPTPVALRSAEENKLNLPVWDPRVNLSDRSHIMPIITPAYPQQNSSFNVTMSTRTVMREEFKHGLEVTNEIFQKKTEWSKLFEPLNFFQKYKHYIVLTASAFDEKHHLKWIGLVESKIRLLITSLEKNEFISIAHVKPESFPGNKNLHKLTEYVSMWFVGLLFKKSENGKGLNIDLTSVIQSFTDTVYRQASNLKMLTKGMKVNAVYVKKKDLHAFLPAETLQKKKKESMQDNSQNGSGHQSQTTSSDESHLDNSRDMDSRTSKNSPPLKEIPKMDTCTAEIERNAKDQRSNSADKEKTPDIIVPSVVSRSDPVPPVVSTGLSIPVDSVAALNSRPQPGCATLKHNAVPQFRAQFSQGPRELNGTSSLSSKTTVPKRPYSQISEGRYSPTSEECPKKRVYKEKLTGQDSAFGDGGGPGHVRSTSTANVILTLQFYARLPSKELPDSSSPVPTNSIRIIKRSIKLTLN</sequence>
<comment type="cofactor">
    <cofactor evidence="2">
        <name>Mg(2+)</name>
        <dbReference type="ChEBI" id="CHEBI:18420"/>
    </cofactor>
</comment>
<feature type="non-terminal residue" evidence="20">
    <location>
        <position position="1"/>
    </location>
</feature>
<comment type="catalytic activity">
    <reaction evidence="15">
        <text>RNA(n) + ATP = RNA(n)-3'-adenine ribonucleotide + diphosphate</text>
        <dbReference type="Rhea" id="RHEA:11332"/>
        <dbReference type="Rhea" id="RHEA-COMP:14527"/>
        <dbReference type="Rhea" id="RHEA-COMP:17347"/>
        <dbReference type="ChEBI" id="CHEBI:30616"/>
        <dbReference type="ChEBI" id="CHEBI:33019"/>
        <dbReference type="ChEBI" id="CHEBI:140395"/>
        <dbReference type="ChEBI" id="CHEBI:173115"/>
        <dbReference type="EC" id="2.7.7.19"/>
    </reaction>
</comment>
<evidence type="ECO:0000256" key="10">
    <source>
        <dbReference type="ARBA" id="ARBA00022840"/>
    </source>
</evidence>
<dbReference type="EC" id="2.7.7.19" evidence="5"/>
<dbReference type="CDD" id="cd05402">
    <property type="entry name" value="NT_PAP_TUTase"/>
    <property type="match status" value="1"/>
</dbReference>
<keyword evidence="10" id="KW-0067">ATP-binding</keyword>
<feature type="compositionally biased region" description="Basic and acidic residues" evidence="16">
    <location>
        <begin position="545"/>
        <end position="564"/>
    </location>
</feature>
<feature type="compositionally biased region" description="Polar residues" evidence="16">
    <location>
        <begin position="495"/>
        <end position="511"/>
    </location>
</feature>
<evidence type="ECO:0000256" key="5">
    <source>
        <dbReference type="ARBA" id="ARBA00012388"/>
    </source>
</evidence>
<feature type="compositionally biased region" description="Polar residues" evidence="16">
    <location>
        <begin position="644"/>
        <end position="655"/>
    </location>
</feature>